<comment type="similarity">
    <text evidence="8">Belongs to the tRNA(Ile)-lysidine synthase family.</text>
</comment>
<dbReference type="Pfam" id="PF11734">
    <property type="entry name" value="TilS_C"/>
    <property type="match status" value="1"/>
</dbReference>
<comment type="domain">
    <text evidence="8">The N-terminal region contains the highly conserved SGGXDS motif, predicted to be a P-loop motif involved in ATP binding.</text>
</comment>
<dbReference type="InterPro" id="IPR012796">
    <property type="entry name" value="Lysidine-tRNA-synth_C"/>
</dbReference>
<keyword evidence="11" id="KW-1185">Reference proteome</keyword>
<comment type="caution">
    <text evidence="10">The sequence shown here is derived from an EMBL/GenBank/DDBJ whole genome shotgun (WGS) entry which is preliminary data.</text>
</comment>
<dbReference type="InterPro" id="IPR012795">
    <property type="entry name" value="tRNA_Ile_lys_synt_N"/>
</dbReference>
<evidence type="ECO:0000313" key="10">
    <source>
        <dbReference type="EMBL" id="TDT68636.1"/>
    </source>
</evidence>
<sequence length="451" mass="53503">MRIYNKFLSTIQNNNLISKNDKIIIALSGGPDSVCLFHLLYKLQSKYNLSLYFAHINHNLRGIDADLDEQFVIELGKKYNIPTFIKSVDIKKYATSFKLSEEEAGREVRYNFFKEIKNKIGANKVALAHILDDNVETFMFRLSRGTSIDGLCSIPVKRDYYIRPLLYIKKEEILKFLEENNLRYQIDESNFKSIYTRNKIRLELIPYFEKEFNSNFKDKIISLIDELNDINKYFKKEIDNYINNSGKKFDIDKLISFPEYLQKEIIKTILKNNNIAYNRKKINKIFNLLYSNGSKEYLLNEQKKLYKIYNEFYISDNIKILNNNSLEKTLKINSNLIFNNYYISIRESDKYISKNNVFCIDKDKILHNEFLIRTRKKGDFFIPIGSKNKKKLKDFFINEKIDKYKRNSLPLIINNDKIVCVGNIRLSEEFKTTTTTKKFLIIELKEVETNE</sequence>
<gene>
    <name evidence="8" type="primary">tilS</name>
    <name evidence="10" type="ORF">EV215_1703</name>
</gene>
<evidence type="ECO:0000256" key="6">
    <source>
        <dbReference type="ARBA" id="ARBA00022840"/>
    </source>
</evidence>
<keyword evidence="4 8" id="KW-0819">tRNA processing</keyword>
<keyword evidence="3 8" id="KW-0436">Ligase</keyword>
<evidence type="ECO:0000256" key="2">
    <source>
        <dbReference type="ARBA" id="ARBA00022490"/>
    </source>
</evidence>
<feature type="binding site" evidence="8">
    <location>
        <begin position="28"/>
        <end position="33"/>
    </location>
    <ligand>
        <name>ATP</name>
        <dbReference type="ChEBI" id="CHEBI:30616"/>
    </ligand>
</feature>
<accession>A0AA46DY33</accession>
<dbReference type="NCBIfam" id="TIGR02433">
    <property type="entry name" value="lysidine_TilS_C"/>
    <property type="match status" value="1"/>
</dbReference>
<protein>
    <recommendedName>
        <fullName evidence="8">tRNA(Ile)-lysidine synthase</fullName>
        <ecNumber evidence="8">6.3.4.19</ecNumber>
    </recommendedName>
    <alternativeName>
        <fullName evidence="8">tRNA(Ile)-2-lysyl-cytidine synthase</fullName>
    </alternativeName>
    <alternativeName>
        <fullName evidence="8">tRNA(Ile)-lysidine synthetase</fullName>
    </alternativeName>
</protein>
<organism evidence="10 11">
    <name type="scientific">Hypnocyclicus thermotrophus</name>
    <dbReference type="NCBI Taxonomy" id="1627895"/>
    <lineage>
        <taxon>Bacteria</taxon>
        <taxon>Fusobacteriati</taxon>
        <taxon>Fusobacteriota</taxon>
        <taxon>Fusobacteriia</taxon>
        <taxon>Fusobacteriales</taxon>
        <taxon>Fusobacteriaceae</taxon>
        <taxon>Hypnocyclicus</taxon>
    </lineage>
</organism>
<comment type="subcellular location">
    <subcellularLocation>
        <location evidence="1 8">Cytoplasm</location>
    </subcellularLocation>
</comment>
<dbReference type="EC" id="6.3.4.19" evidence="8"/>
<dbReference type="SUPFAM" id="SSF52402">
    <property type="entry name" value="Adenine nucleotide alpha hydrolases-like"/>
    <property type="match status" value="1"/>
</dbReference>
<dbReference type="EMBL" id="SOBG01000007">
    <property type="protein sequence ID" value="TDT68636.1"/>
    <property type="molecule type" value="Genomic_DNA"/>
</dbReference>
<dbReference type="AlphaFoldDB" id="A0AA46DY33"/>
<dbReference type="CDD" id="cd01992">
    <property type="entry name" value="TilS_N"/>
    <property type="match status" value="1"/>
</dbReference>
<dbReference type="NCBIfam" id="TIGR02432">
    <property type="entry name" value="lysidine_TilS_N"/>
    <property type="match status" value="1"/>
</dbReference>
<feature type="domain" description="Lysidine-tRNA(Ile) synthetase C-terminal" evidence="9">
    <location>
        <begin position="370"/>
        <end position="442"/>
    </location>
</feature>
<evidence type="ECO:0000256" key="7">
    <source>
        <dbReference type="ARBA" id="ARBA00048539"/>
    </source>
</evidence>
<dbReference type="Pfam" id="PF01171">
    <property type="entry name" value="ATP_bind_3"/>
    <property type="match status" value="1"/>
</dbReference>
<dbReference type="InterPro" id="IPR014729">
    <property type="entry name" value="Rossmann-like_a/b/a_fold"/>
</dbReference>
<dbReference type="PANTHER" id="PTHR43033">
    <property type="entry name" value="TRNA(ILE)-LYSIDINE SYNTHASE-RELATED"/>
    <property type="match status" value="1"/>
</dbReference>
<keyword evidence="5 8" id="KW-0547">Nucleotide-binding</keyword>
<evidence type="ECO:0000313" key="11">
    <source>
        <dbReference type="Proteomes" id="UP000294678"/>
    </source>
</evidence>
<dbReference type="Gene3D" id="3.40.50.620">
    <property type="entry name" value="HUPs"/>
    <property type="match status" value="1"/>
</dbReference>
<dbReference type="GO" id="GO:0005737">
    <property type="term" value="C:cytoplasm"/>
    <property type="evidence" value="ECO:0007669"/>
    <property type="project" value="UniProtKB-SubCell"/>
</dbReference>
<dbReference type="RefSeq" id="WP_134113567.1">
    <property type="nucleotide sequence ID" value="NZ_SOBG01000007.1"/>
</dbReference>
<dbReference type="GO" id="GO:0006400">
    <property type="term" value="P:tRNA modification"/>
    <property type="evidence" value="ECO:0007669"/>
    <property type="project" value="UniProtKB-UniRule"/>
</dbReference>
<keyword evidence="6 8" id="KW-0067">ATP-binding</keyword>
<name>A0AA46DY33_9FUSO</name>
<dbReference type="SMART" id="SM00977">
    <property type="entry name" value="TilS_C"/>
    <property type="match status" value="1"/>
</dbReference>
<dbReference type="GO" id="GO:0032267">
    <property type="term" value="F:tRNA(Ile)-lysidine synthase activity"/>
    <property type="evidence" value="ECO:0007669"/>
    <property type="project" value="UniProtKB-EC"/>
</dbReference>
<evidence type="ECO:0000256" key="1">
    <source>
        <dbReference type="ARBA" id="ARBA00004496"/>
    </source>
</evidence>
<comment type="function">
    <text evidence="8">Ligates lysine onto the cytidine present at position 34 of the AUA codon-specific tRNA(Ile) that contains the anticodon CAU, in an ATP-dependent manner. Cytidine is converted to lysidine, thus changing the amino acid specificity of the tRNA from methionine to isoleucine.</text>
</comment>
<keyword evidence="2 8" id="KW-0963">Cytoplasm</keyword>
<proteinExistence type="inferred from homology"/>
<evidence type="ECO:0000256" key="8">
    <source>
        <dbReference type="HAMAP-Rule" id="MF_01161"/>
    </source>
</evidence>
<dbReference type="Proteomes" id="UP000294678">
    <property type="component" value="Unassembled WGS sequence"/>
</dbReference>
<evidence type="ECO:0000259" key="9">
    <source>
        <dbReference type="SMART" id="SM00977"/>
    </source>
</evidence>
<evidence type="ECO:0000256" key="3">
    <source>
        <dbReference type="ARBA" id="ARBA00022598"/>
    </source>
</evidence>
<dbReference type="SUPFAM" id="SSF56037">
    <property type="entry name" value="PheT/TilS domain"/>
    <property type="match status" value="1"/>
</dbReference>
<evidence type="ECO:0000256" key="4">
    <source>
        <dbReference type="ARBA" id="ARBA00022694"/>
    </source>
</evidence>
<dbReference type="InterPro" id="IPR011063">
    <property type="entry name" value="TilS/TtcA_N"/>
</dbReference>
<dbReference type="PANTHER" id="PTHR43033:SF1">
    <property type="entry name" value="TRNA(ILE)-LYSIDINE SYNTHASE-RELATED"/>
    <property type="match status" value="1"/>
</dbReference>
<evidence type="ECO:0000256" key="5">
    <source>
        <dbReference type="ARBA" id="ARBA00022741"/>
    </source>
</evidence>
<dbReference type="HAMAP" id="MF_01161">
    <property type="entry name" value="tRNA_Ile_lys_synt"/>
    <property type="match status" value="1"/>
</dbReference>
<reference evidence="10 11" key="1">
    <citation type="submission" date="2019-03" db="EMBL/GenBank/DDBJ databases">
        <title>Genomic Encyclopedia of Type Strains, Phase IV (KMG-IV): sequencing the most valuable type-strain genomes for metagenomic binning, comparative biology and taxonomic classification.</title>
        <authorList>
            <person name="Goeker M."/>
        </authorList>
    </citation>
    <scope>NUCLEOTIDE SEQUENCE [LARGE SCALE GENOMIC DNA]</scope>
    <source>
        <strain evidence="10 11">DSM 100055</strain>
    </source>
</reference>
<comment type="catalytic activity">
    <reaction evidence="7 8">
        <text>cytidine(34) in tRNA(Ile2) + L-lysine + ATP = lysidine(34) in tRNA(Ile2) + AMP + diphosphate + H(+)</text>
        <dbReference type="Rhea" id="RHEA:43744"/>
        <dbReference type="Rhea" id="RHEA-COMP:10625"/>
        <dbReference type="Rhea" id="RHEA-COMP:10670"/>
        <dbReference type="ChEBI" id="CHEBI:15378"/>
        <dbReference type="ChEBI" id="CHEBI:30616"/>
        <dbReference type="ChEBI" id="CHEBI:32551"/>
        <dbReference type="ChEBI" id="CHEBI:33019"/>
        <dbReference type="ChEBI" id="CHEBI:82748"/>
        <dbReference type="ChEBI" id="CHEBI:83665"/>
        <dbReference type="ChEBI" id="CHEBI:456215"/>
        <dbReference type="EC" id="6.3.4.19"/>
    </reaction>
</comment>
<dbReference type="GO" id="GO:0005524">
    <property type="term" value="F:ATP binding"/>
    <property type="evidence" value="ECO:0007669"/>
    <property type="project" value="UniProtKB-UniRule"/>
</dbReference>
<dbReference type="InterPro" id="IPR012094">
    <property type="entry name" value="tRNA_Ile_lys_synt"/>
</dbReference>